<sequence>MTDRMRLAGVVAFVILAVLTFHICRSTVIVVASAAETAGPDPFCIQVADSESDYRPAASLFDLSELTMWAQRESGMFMQRHAVLVVGSLVSPRLFHWSYRAGKFLEETTNLSGGFGIACEPRQDFAHGLPILRGSRANHDFIRVSSTEAYRLSVQYQMHWRGSGARSSLYVIAPAPDFLPQTETVSVLRSEGKLDAQWISLSHDSEWLLRLMRSPPRAKTRYVAEGDAFGLNKTKTIFTGSDAKEYLGYEFATGADEIVDATYISCGPRSCQHRFLNKGRHFYFRHGPERVQDWKLMQERILHLFEPVVPM</sequence>
<dbReference type="EMBL" id="CP050292">
    <property type="protein sequence ID" value="QND71667.1"/>
    <property type="molecule type" value="Genomic_DNA"/>
</dbReference>
<evidence type="ECO:0000313" key="1">
    <source>
        <dbReference type="EMBL" id="QND71667.1"/>
    </source>
</evidence>
<protein>
    <submittedName>
        <fullName evidence="1">Uncharacterized protein</fullName>
    </submittedName>
</protein>
<dbReference type="KEGG" id="trb:HB776_10830"/>
<dbReference type="Proteomes" id="UP000515291">
    <property type="component" value="Chromosome"/>
</dbReference>
<accession>A0A7G6TY35</accession>
<dbReference type="RefSeq" id="WP_184517594.1">
    <property type="nucleotide sequence ID" value="NZ_CP050292.1"/>
</dbReference>
<name>A0A7G6TY35_9BRAD</name>
<organism evidence="1 2">
    <name type="scientific">Tardiphaga robiniae</name>
    <dbReference type="NCBI Taxonomy" id="943830"/>
    <lineage>
        <taxon>Bacteria</taxon>
        <taxon>Pseudomonadati</taxon>
        <taxon>Pseudomonadota</taxon>
        <taxon>Alphaproteobacteria</taxon>
        <taxon>Hyphomicrobiales</taxon>
        <taxon>Nitrobacteraceae</taxon>
        <taxon>Tardiphaga</taxon>
    </lineage>
</organism>
<gene>
    <name evidence="1" type="ORF">HB776_10830</name>
</gene>
<dbReference type="AlphaFoldDB" id="A0A7G6TY35"/>
<evidence type="ECO:0000313" key="2">
    <source>
        <dbReference type="Proteomes" id="UP000515291"/>
    </source>
</evidence>
<proteinExistence type="predicted"/>
<reference evidence="2" key="1">
    <citation type="journal article" date="2020" name="Mol. Plant Microbe">
        <title>Rhizobial microsymbionts of the narrowly endemic Oxytropis species growing in Kamchatka are characterized by significant genetic diversity and possess a set of genes that are associated with T3SS and T6SS secretion systems and can affect the development of symbiosis.</title>
        <authorList>
            <person name="Safronova V."/>
            <person name="Guro P."/>
            <person name="Sazanova A."/>
            <person name="Kuznetsova I."/>
            <person name="Belimov A."/>
            <person name="Yakubov V."/>
            <person name="Chirak E."/>
            <person name="Afonin A."/>
            <person name="Gogolev Y."/>
            <person name="Andronov E."/>
            <person name="Tikhonovich I."/>
        </authorList>
    </citation>
    <scope>NUCLEOTIDE SEQUENCE [LARGE SCALE GENOMIC DNA]</scope>
    <source>
        <strain evidence="2">581</strain>
    </source>
</reference>